<evidence type="ECO:0000256" key="6">
    <source>
        <dbReference type="ARBA" id="ARBA00023136"/>
    </source>
</evidence>
<dbReference type="RefSeq" id="WP_041123017.1">
    <property type="nucleotide sequence ID" value="NZ_JXRQ01000024.1"/>
</dbReference>
<dbReference type="InterPro" id="IPR039428">
    <property type="entry name" value="NUOK/Mnh_C1-like"/>
</dbReference>
<sequence>MEILMSIVVGILFMSAVYLILSKSLLRVIIGTALLSHGAHLLLLTMSGLKTGAAPVLTDGVESYTDPLPQALVLTAIVISFGVTAFFLVLAYRAYQELGTDNMEEMKGNESND</sequence>
<keyword evidence="4 7" id="KW-0812">Transmembrane</keyword>
<comment type="caution">
    <text evidence="8">The sequence shown here is derived from an EMBL/GenBank/DDBJ whole genome shotgun (WGS) entry which is preliminary data.</text>
</comment>
<protein>
    <submittedName>
        <fullName evidence="8">Cation:proton antiporter</fullName>
    </submittedName>
</protein>
<keyword evidence="5 7" id="KW-1133">Transmembrane helix</keyword>
<dbReference type="EMBL" id="JXRQ01000024">
    <property type="protein sequence ID" value="KIL46894.1"/>
    <property type="molecule type" value="Genomic_DNA"/>
</dbReference>
<dbReference type="NCBIfam" id="NF006372">
    <property type="entry name" value="PRK08600.1"/>
    <property type="match status" value="1"/>
</dbReference>
<keyword evidence="6 7" id="KW-0472">Membrane</keyword>
<keyword evidence="3" id="KW-1003">Cell membrane</keyword>
<accession>A0A0C2RYM3</accession>
<evidence type="ECO:0000256" key="5">
    <source>
        <dbReference type="ARBA" id="ARBA00022989"/>
    </source>
</evidence>
<dbReference type="InterPro" id="IPR050601">
    <property type="entry name" value="CPA3_antiporter_subunitC"/>
</dbReference>
<dbReference type="Gene3D" id="1.10.287.3510">
    <property type="match status" value="1"/>
</dbReference>
<proteinExistence type="inferred from homology"/>
<gene>
    <name evidence="8" type="ORF">KP77_24620</name>
</gene>
<evidence type="ECO:0000256" key="4">
    <source>
        <dbReference type="ARBA" id="ARBA00022692"/>
    </source>
</evidence>
<dbReference type="OrthoDB" id="9799219at2"/>
<comment type="subcellular location">
    <subcellularLocation>
        <location evidence="1">Cell membrane</location>
        <topology evidence="1">Multi-pass membrane protein</topology>
    </subcellularLocation>
</comment>
<dbReference type="Proteomes" id="UP000031950">
    <property type="component" value="Unassembled WGS sequence"/>
</dbReference>
<evidence type="ECO:0000256" key="1">
    <source>
        <dbReference type="ARBA" id="ARBA00004651"/>
    </source>
</evidence>
<feature type="transmembrane region" description="Helical" evidence="7">
    <location>
        <begin position="28"/>
        <end position="49"/>
    </location>
</feature>
<feature type="transmembrane region" description="Helical" evidence="7">
    <location>
        <begin position="69"/>
        <end position="92"/>
    </location>
</feature>
<evidence type="ECO:0000256" key="7">
    <source>
        <dbReference type="SAM" id="Phobius"/>
    </source>
</evidence>
<dbReference type="PANTHER" id="PTHR34583">
    <property type="entry name" value="ANTIPORTER SUBUNIT MNHC2-RELATED"/>
    <property type="match status" value="1"/>
</dbReference>
<dbReference type="NCBIfam" id="NF009303">
    <property type="entry name" value="PRK12660.1"/>
    <property type="match status" value="1"/>
</dbReference>
<evidence type="ECO:0000256" key="3">
    <source>
        <dbReference type="ARBA" id="ARBA00022475"/>
    </source>
</evidence>
<dbReference type="GO" id="GO:0005886">
    <property type="term" value="C:plasma membrane"/>
    <property type="evidence" value="ECO:0007669"/>
    <property type="project" value="UniProtKB-SubCell"/>
</dbReference>
<comment type="similarity">
    <text evidence="2">Belongs to the CPA3 antiporters (TC 2.A.63) subunit C family.</text>
</comment>
<dbReference type="Pfam" id="PF00420">
    <property type="entry name" value="Oxidored_q2"/>
    <property type="match status" value="1"/>
</dbReference>
<dbReference type="STRING" id="135826.KP77_24620"/>
<evidence type="ECO:0000256" key="2">
    <source>
        <dbReference type="ARBA" id="ARBA00010388"/>
    </source>
</evidence>
<dbReference type="AlphaFoldDB" id="A0A0C2RYM3"/>
<dbReference type="PATRIC" id="fig|135826.4.peg.2453"/>
<feature type="transmembrane region" description="Helical" evidence="7">
    <location>
        <begin position="6"/>
        <end position="21"/>
    </location>
</feature>
<reference evidence="8 9" key="1">
    <citation type="submission" date="2015-01" db="EMBL/GenBank/DDBJ databases">
        <title>Genome sequence of Jeotgalibacillus alimentarius.</title>
        <authorList>
            <person name="Goh K.M."/>
            <person name="Chan K.-G."/>
            <person name="Yaakop A.S."/>
            <person name="Ee R."/>
            <person name="Gan H.M."/>
            <person name="Chan C.S."/>
        </authorList>
    </citation>
    <scope>NUCLEOTIDE SEQUENCE [LARGE SCALE GENOMIC DNA]</scope>
    <source>
        <strain evidence="8 9">YKJ-13</strain>
    </source>
</reference>
<keyword evidence="9" id="KW-1185">Reference proteome</keyword>
<evidence type="ECO:0000313" key="8">
    <source>
        <dbReference type="EMBL" id="KIL46894.1"/>
    </source>
</evidence>
<dbReference type="PANTHER" id="PTHR34583:SF2">
    <property type="entry name" value="ANTIPORTER SUBUNIT MNHC2-RELATED"/>
    <property type="match status" value="1"/>
</dbReference>
<evidence type="ECO:0000313" key="9">
    <source>
        <dbReference type="Proteomes" id="UP000031950"/>
    </source>
</evidence>
<organism evidence="8 9">
    <name type="scientific">Jeotgalibacillus alimentarius</name>
    <dbReference type="NCBI Taxonomy" id="135826"/>
    <lineage>
        <taxon>Bacteria</taxon>
        <taxon>Bacillati</taxon>
        <taxon>Bacillota</taxon>
        <taxon>Bacilli</taxon>
        <taxon>Bacillales</taxon>
        <taxon>Caryophanaceae</taxon>
        <taxon>Jeotgalibacillus</taxon>
    </lineage>
</organism>
<name>A0A0C2RYM3_9BACL</name>
<dbReference type="NCBIfam" id="NF006573">
    <property type="entry name" value="PRK09094.1"/>
    <property type="match status" value="1"/>
</dbReference>